<dbReference type="InterPro" id="IPR014866">
    <property type="entry name" value="YfkB"/>
</dbReference>
<dbReference type="RefSeq" id="WP_066391099.1">
    <property type="nucleotide sequence ID" value="NZ_CP015378.1"/>
</dbReference>
<name>A0A160IIE9_9BACL</name>
<keyword evidence="8" id="KW-1185">Reference proteome</keyword>
<reference evidence="7 8" key="1">
    <citation type="submission" date="2016-04" db="EMBL/GenBank/DDBJ databases">
        <title>Complete genome sequence of Fictibacillus phosphorivorans G25-29, a strain toxic to nematodes.</title>
        <authorList>
            <person name="Zheng Z."/>
        </authorList>
    </citation>
    <scope>NUCLEOTIDE SEQUENCE [LARGE SCALE GENOMIC DNA]</scope>
    <source>
        <strain evidence="7 8">G25-29</strain>
    </source>
</reference>
<dbReference type="InterPro" id="IPR031004">
    <property type="entry name" value="rSAM_YfkAB"/>
</dbReference>
<dbReference type="GO" id="GO:0046872">
    <property type="term" value="F:metal ion binding"/>
    <property type="evidence" value="ECO:0007669"/>
    <property type="project" value="UniProtKB-KW"/>
</dbReference>
<dbReference type="SFLD" id="SFLDS00029">
    <property type="entry name" value="Radical_SAM"/>
    <property type="match status" value="1"/>
</dbReference>
<dbReference type="KEGG" id="fpn:ABE65_002465"/>
<dbReference type="InterPro" id="IPR013785">
    <property type="entry name" value="Aldolase_TIM"/>
</dbReference>
<dbReference type="STRING" id="1221500.ABE65_002465"/>
<accession>A0A160IIE9</accession>
<dbReference type="SFLD" id="SFLDG01067">
    <property type="entry name" value="SPASM/twitch_domain_containing"/>
    <property type="match status" value="1"/>
</dbReference>
<protein>
    <submittedName>
        <fullName evidence="7">Radical SAM/CxCxxxxC motif protein YfkAB</fullName>
    </submittedName>
</protein>
<proteinExistence type="predicted"/>
<keyword evidence="1" id="KW-0004">4Fe-4S</keyword>
<evidence type="ECO:0000256" key="3">
    <source>
        <dbReference type="ARBA" id="ARBA00022723"/>
    </source>
</evidence>
<feature type="domain" description="Radical SAM core" evidence="6">
    <location>
        <begin position="26"/>
        <end position="255"/>
    </location>
</feature>
<dbReference type="InterPro" id="IPR058240">
    <property type="entry name" value="rSAM_sf"/>
</dbReference>
<dbReference type="PANTHER" id="PTHR42836">
    <property type="entry name" value="7-CARBOXY-7-DEAZAGUANINE SYNTHASE"/>
    <property type="match status" value="1"/>
</dbReference>
<evidence type="ECO:0000256" key="1">
    <source>
        <dbReference type="ARBA" id="ARBA00022485"/>
    </source>
</evidence>
<dbReference type="EMBL" id="CP015378">
    <property type="protein sequence ID" value="ANC75758.1"/>
    <property type="molecule type" value="Genomic_DNA"/>
</dbReference>
<dbReference type="GO" id="GO:0003824">
    <property type="term" value="F:catalytic activity"/>
    <property type="evidence" value="ECO:0007669"/>
    <property type="project" value="InterPro"/>
</dbReference>
<gene>
    <name evidence="7" type="ORF">ABE65_002465</name>
</gene>
<evidence type="ECO:0000313" key="7">
    <source>
        <dbReference type="EMBL" id="ANC75758.1"/>
    </source>
</evidence>
<dbReference type="InterPro" id="IPR007197">
    <property type="entry name" value="rSAM"/>
</dbReference>
<dbReference type="Proteomes" id="UP000076623">
    <property type="component" value="Chromosome"/>
</dbReference>
<dbReference type="PROSITE" id="PS51918">
    <property type="entry name" value="RADICAL_SAM"/>
    <property type="match status" value="1"/>
</dbReference>
<sequence length="372" mass="42497">MVLKTELKAITPKNDPWEAYLDMSENNKLQLSNIEITTTTLCNMRCAHCAVGYTLQTKDPEPLPLELVIQRLDEIPQLRAFSITGGEPMLSLKSVNNYVVPLLKYARERGARTQINSNLTLDLARYEKIIPYLDVLHISHNWGTVEEFSDTGFAMMEKKPSVEQREAYFTRLVENAQALTKAGVMVSAETMLNKKTLPYLEEIHKHVLEMGCQRHEIHPMYPSDFASTLETISLEEMRESIHHLLDIRDKKTWMLFGTLPFYACSQNEEDLRLIRRLQAEENVTVRNDPDGRSRLNINLFDGNIIVTDFGDAPALGNIKHTSLPDAYEAWNQSVLAKELNCHCPAVQCLGPNVLVKHSYYKEVDFKNNTSKL</sequence>
<keyword evidence="3" id="KW-0479">Metal-binding</keyword>
<evidence type="ECO:0000313" key="8">
    <source>
        <dbReference type="Proteomes" id="UP000076623"/>
    </source>
</evidence>
<dbReference type="SFLD" id="SFLDG01097">
    <property type="entry name" value="Uncharacterised_Radical_SAM_Su"/>
    <property type="match status" value="1"/>
</dbReference>
<dbReference type="NCBIfam" id="TIGR04478">
    <property type="entry name" value="rSAM_YfkAB"/>
    <property type="match status" value="1"/>
</dbReference>
<dbReference type="PANTHER" id="PTHR42836:SF2">
    <property type="entry name" value="PROTEIN YFKA-RELATED"/>
    <property type="match status" value="1"/>
</dbReference>
<keyword evidence="2" id="KW-0949">S-adenosyl-L-methionine</keyword>
<evidence type="ECO:0000259" key="6">
    <source>
        <dbReference type="PROSITE" id="PS51918"/>
    </source>
</evidence>
<organism evidence="7 8">
    <name type="scientific">Fictibacillus phosphorivorans</name>
    <dbReference type="NCBI Taxonomy" id="1221500"/>
    <lineage>
        <taxon>Bacteria</taxon>
        <taxon>Bacillati</taxon>
        <taxon>Bacillota</taxon>
        <taxon>Bacilli</taxon>
        <taxon>Bacillales</taxon>
        <taxon>Fictibacillaceae</taxon>
        <taxon>Fictibacillus</taxon>
    </lineage>
</organism>
<evidence type="ECO:0000256" key="4">
    <source>
        <dbReference type="ARBA" id="ARBA00023004"/>
    </source>
</evidence>
<evidence type="ECO:0000256" key="5">
    <source>
        <dbReference type="ARBA" id="ARBA00023014"/>
    </source>
</evidence>
<keyword evidence="4" id="KW-0408">Iron</keyword>
<dbReference type="SUPFAM" id="SSF102114">
    <property type="entry name" value="Radical SAM enzymes"/>
    <property type="match status" value="1"/>
</dbReference>
<dbReference type="Pfam" id="PF04055">
    <property type="entry name" value="Radical_SAM"/>
    <property type="match status" value="1"/>
</dbReference>
<evidence type="ECO:0000256" key="2">
    <source>
        <dbReference type="ARBA" id="ARBA00022691"/>
    </source>
</evidence>
<dbReference type="Gene3D" id="3.20.20.70">
    <property type="entry name" value="Aldolase class I"/>
    <property type="match status" value="1"/>
</dbReference>
<dbReference type="AlphaFoldDB" id="A0A160IIE9"/>
<keyword evidence="5" id="KW-0411">Iron-sulfur</keyword>
<dbReference type="CDD" id="cd01335">
    <property type="entry name" value="Radical_SAM"/>
    <property type="match status" value="1"/>
</dbReference>
<dbReference type="Pfam" id="PF08756">
    <property type="entry name" value="YfkB"/>
    <property type="match status" value="1"/>
</dbReference>
<dbReference type="GO" id="GO:0051539">
    <property type="term" value="F:4 iron, 4 sulfur cluster binding"/>
    <property type="evidence" value="ECO:0007669"/>
    <property type="project" value="UniProtKB-KW"/>
</dbReference>